<name>A0A2S8SW51_9BACT</name>
<dbReference type="Proteomes" id="UP000237684">
    <property type="component" value="Unassembled WGS sequence"/>
</dbReference>
<comment type="caution">
    <text evidence="1">The sequence shown here is derived from an EMBL/GenBank/DDBJ whole genome shotgun (WGS) entry which is preliminary data.</text>
</comment>
<dbReference type="InParanoid" id="A0A2S8SW51"/>
<accession>A0A2S8SW51</accession>
<protein>
    <submittedName>
        <fullName evidence="1">Uncharacterized protein</fullName>
    </submittedName>
</protein>
<proteinExistence type="predicted"/>
<dbReference type="RefSeq" id="WP_105482336.1">
    <property type="nucleotide sequence ID" value="NZ_NIGF01000002.1"/>
</dbReference>
<sequence>MRVLIPDDSNDFVVTWGSWMNLRSDPLVVIYDRSGRLLHQLKLNDLLTRTDINQMGISTSVSEWANDAEFNFAIPETSTVTPQATGTITHIKSHPEKTRLNITFKWGKKISIELATGKVENAAWKTQAPFSFVYTATFAKTAATVLCFAGAKNHRSLLWRLIYATLSIPAVAP</sequence>
<gene>
    <name evidence="1" type="ORF">B1R32_10232</name>
</gene>
<keyword evidence="2" id="KW-1185">Reference proteome</keyword>
<reference evidence="1 2" key="1">
    <citation type="journal article" date="2018" name="Syst. Appl. Microbiol.">
        <title>Abditibacterium utsteinense sp. nov., the first cultivated member of candidate phylum FBP, isolated from ice-free Antarctic soil samples.</title>
        <authorList>
            <person name="Tahon G."/>
            <person name="Tytgat B."/>
            <person name="Lebbe L."/>
            <person name="Carlier A."/>
            <person name="Willems A."/>
        </authorList>
    </citation>
    <scope>NUCLEOTIDE SEQUENCE [LARGE SCALE GENOMIC DNA]</scope>
    <source>
        <strain evidence="1 2">LMG 29911</strain>
    </source>
</reference>
<evidence type="ECO:0000313" key="2">
    <source>
        <dbReference type="Proteomes" id="UP000237684"/>
    </source>
</evidence>
<dbReference type="AlphaFoldDB" id="A0A2S8SW51"/>
<dbReference type="EMBL" id="NIGF01000002">
    <property type="protein sequence ID" value="PQV65025.1"/>
    <property type="molecule type" value="Genomic_DNA"/>
</dbReference>
<organism evidence="1 2">
    <name type="scientific">Abditibacterium utsteinense</name>
    <dbReference type="NCBI Taxonomy" id="1960156"/>
    <lineage>
        <taxon>Bacteria</taxon>
        <taxon>Pseudomonadati</taxon>
        <taxon>Abditibacteriota</taxon>
        <taxon>Abditibacteriia</taxon>
        <taxon>Abditibacteriales</taxon>
        <taxon>Abditibacteriaceae</taxon>
        <taxon>Abditibacterium</taxon>
    </lineage>
</organism>
<evidence type="ECO:0000313" key="1">
    <source>
        <dbReference type="EMBL" id="PQV65025.1"/>
    </source>
</evidence>